<proteinExistence type="predicted"/>
<organism evidence="1 2">
    <name type="scientific">Coniosporium uncinatum</name>
    <dbReference type="NCBI Taxonomy" id="93489"/>
    <lineage>
        <taxon>Eukaryota</taxon>
        <taxon>Fungi</taxon>
        <taxon>Dikarya</taxon>
        <taxon>Ascomycota</taxon>
        <taxon>Pezizomycotina</taxon>
        <taxon>Dothideomycetes</taxon>
        <taxon>Dothideomycetes incertae sedis</taxon>
        <taxon>Coniosporium</taxon>
    </lineage>
</organism>
<protein>
    <submittedName>
        <fullName evidence="1">Uncharacterized protein</fullName>
    </submittedName>
</protein>
<evidence type="ECO:0000313" key="1">
    <source>
        <dbReference type="EMBL" id="KAK3082385.1"/>
    </source>
</evidence>
<dbReference type="Proteomes" id="UP001186974">
    <property type="component" value="Unassembled WGS sequence"/>
</dbReference>
<evidence type="ECO:0000313" key="2">
    <source>
        <dbReference type="Proteomes" id="UP001186974"/>
    </source>
</evidence>
<dbReference type="EMBL" id="JAWDJW010000001">
    <property type="protein sequence ID" value="KAK3082385.1"/>
    <property type="molecule type" value="Genomic_DNA"/>
</dbReference>
<gene>
    <name evidence="1" type="ORF">LTS18_004297</name>
</gene>
<accession>A0ACC3E079</accession>
<comment type="caution">
    <text evidence="1">The sequence shown here is derived from an EMBL/GenBank/DDBJ whole genome shotgun (WGS) entry which is preliminary data.</text>
</comment>
<keyword evidence="2" id="KW-1185">Reference proteome</keyword>
<reference evidence="1" key="1">
    <citation type="submission" date="2024-09" db="EMBL/GenBank/DDBJ databases">
        <title>Black Yeasts Isolated from many extreme environments.</title>
        <authorList>
            <person name="Coleine C."/>
            <person name="Stajich J.E."/>
            <person name="Selbmann L."/>
        </authorList>
    </citation>
    <scope>NUCLEOTIDE SEQUENCE</scope>
    <source>
        <strain evidence="1">CCFEE 5737</strain>
    </source>
</reference>
<name>A0ACC3E079_9PEZI</name>
<sequence length="322" mass="34495">MPPRIRLPAQWASFRPTASLPRPIQSRIAVRSIKSIAQSIHRARPGGRLSRFNYSPHLPTLKASPTAALARKQQANTLPLRPGAICIKKGMTALYDPDTGVRTPCTVLQLDRVQVVAHKTKQRHGYWAVQLGAGEKVSRNVSRPLLGHFAASKVAPKRFVYEFRVRDERGLLPLGSVVTPANFKEGQFVDAQSKSHGKGFAGGMKKHGWGGQPASHGQSLMHRGMGSAGGSQGSGSRVIPGKEMPGRMGNEHRTIQNLKVLRIDEATGVVVVSGAVAGPKGCAVRLWDAKKKAWPDMPMPSAGVAMSEAVTGEHATAKTVAA</sequence>